<dbReference type="CDD" id="cd03819">
    <property type="entry name" value="GT4_WavL-like"/>
    <property type="match status" value="1"/>
</dbReference>
<feature type="domain" description="Glycosyl transferase family 1" evidence="2">
    <location>
        <begin position="194"/>
        <end position="344"/>
    </location>
</feature>
<feature type="region of interest" description="Disordered" evidence="1">
    <location>
        <begin position="374"/>
        <end position="398"/>
    </location>
</feature>
<evidence type="ECO:0000313" key="4">
    <source>
        <dbReference type="EMBL" id="ROH85480.1"/>
    </source>
</evidence>
<keyword evidence="4" id="KW-0808">Transferase</keyword>
<dbReference type="SUPFAM" id="SSF53756">
    <property type="entry name" value="UDP-Glycosyltransferase/glycogen phosphorylase"/>
    <property type="match status" value="1"/>
</dbReference>
<name>A0A3N0UY80_9PROT</name>
<proteinExistence type="predicted"/>
<dbReference type="RefSeq" id="WP_123237799.1">
    <property type="nucleotide sequence ID" value="NZ_RJVP01000005.1"/>
</dbReference>
<dbReference type="InterPro" id="IPR001296">
    <property type="entry name" value="Glyco_trans_1"/>
</dbReference>
<evidence type="ECO:0000259" key="2">
    <source>
        <dbReference type="Pfam" id="PF00534"/>
    </source>
</evidence>
<dbReference type="EMBL" id="RJVP01000005">
    <property type="protein sequence ID" value="ROH85480.1"/>
    <property type="molecule type" value="Genomic_DNA"/>
</dbReference>
<sequence>MTFARLTVVQVLPALESGGVERGTLEVARYLVEQGHRSIVISAGGRMVPLLEQQGSEHLCWPIGKKSVRTLVLVQRLRHYLIEQQVDILHVRSRFPGWIAYLAWSGMDPAQRPHLVTTVHGPYSVNAYSAVMTKGERVIVISSMIRDYVLQHYPVQPERLRLNYRGVDPDMHRYGYQPDAVWREAWYEAFPQTRQQRLITLPARVTRWKGQLDFIELIARLQPEVPEIHGLIVGEAKQDKSRFMQELRARAKELGVADRITFTGHRADVREIMAISDCVFSLSTEPEAFGRTTLEALSLGVPVMGYAHGGVGEQLAAILPEGLLPVGNIATAHALLLEWLKQPPTVPQQHPYSLLKMLENTLAIYLELAGTSVAGSASRPGPVVRRGSAQKVSPSASA</sequence>
<keyword evidence="5" id="KW-1185">Reference proteome</keyword>
<evidence type="ECO:0000259" key="3">
    <source>
        <dbReference type="Pfam" id="PF13439"/>
    </source>
</evidence>
<dbReference type="Proteomes" id="UP000275137">
    <property type="component" value="Unassembled WGS sequence"/>
</dbReference>
<comment type="caution">
    <text evidence="4">The sequence shown here is derived from an EMBL/GenBank/DDBJ whole genome shotgun (WGS) entry which is preliminary data.</text>
</comment>
<dbReference type="PANTHER" id="PTHR12526:SF638">
    <property type="entry name" value="SPORE COAT PROTEIN SA"/>
    <property type="match status" value="1"/>
</dbReference>
<dbReference type="GO" id="GO:0016757">
    <property type="term" value="F:glycosyltransferase activity"/>
    <property type="evidence" value="ECO:0007669"/>
    <property type="project" value="InterPro"/>
</dbReference>
<gene>
    <name evidence="4" type="ORF">ED236_09850</name>
</gene>
<evidence type="ECO:0000256" key="1">
    <source>
        <dbReference type="SAM" id="MobiDB-lite"/>
    </source>
</evidence>
<dbReference type="Gene3D" id="3.40.50.2000">
    <property type="entry name" value="Glycogen Phosphorylase B"/>
    <property type="match status" value="2"/>
</dbReference>
<organism evidence="4 5">
    <name type="scientific">Pseudomethylobacillus aquaticus</name>
    <dbReference type="NCBI Taxonomy" id="2676064"/>
    <lineage>
        <taxon>Bacteria</taxon>
        <taxon>Pseudomonadati</taxon>
        <taxon>Pseudomonadota</taxon>
        <taxon>Betaproteobacteria</taxon>
        <taxon>Nitrosomonadales</taxon>
        <taxon>Methylophilaceae</taxon>
        <taxon>Pseudomethylobacillus</taxon>
    </lineage>
</organism>
<evidence type="ECO:0000313" key="5">
    <source>
        <dbReference type="Proteomes" id="UP000275137"/>
    </source>
</evidence>
<dbReference type="AlphaFoldDB" id="A0A3N0UY80"/>
<reference evidence="4 5" key="1">
    <citation type="submission" date="2018-10" db="EMBL/GenBank/DDBJ databases">
        <authorList>
            <person name="Chen W.-M."/>
        </authorList>
    </citation>
    <scope>NUCLEOTIDE SEQUENCE [LARGE SCALE GENOMIC DNA]</scope>
    <source>
        <strain evidence="4 5">H-5</strain>
    </source>
</reference>
<dbReference type="Pfam" id="PF00534">
    <property type="entry name" value="Glycos_transf_1"/>
    <property type="match status" value="1"/>
</dbReference>
<dbReference type="InterPro" id="IPR028098">
    <property type="entry name" value="Glyco_trans_4-like_N"/>
</dbReference>
<dbReference type="PANTHER" id="PTHR12526">
    <property type="entry name" value="GLYCOSYLTRANSFERASE"/>
    <property type="match status" value="1"/>
</dbReference>
<dbReference type="Pfam" id="PF13439">
    <property type="entry name" value="Glyco_transf_4"/>
    <property type="match status" value="1"/>
</dbReference>
<accession>A0A3N0UY80</accession>
<protein>
    <submittedName>
        <fullName evidence="4">Glycosyltransferase</fullName>
    </submittedName>
</protein>
<feature type="domain" description="Glycosyltransferase subfamily 4-like N-terminal" evidence="3">
    <location>
        <begin position="18"/>
        <end position="170"/>
    </location>
</feature>